<dbReference type="PROSITE" id="PS50956">
    <property type="entry name" value="HTH_ASNC_2"/>
    <property type="match status" value="1"/>
</dbReference>
<organism evidence="5 6">
    <name type="scientific">Iocasia fonsfrigidae</name>
    <dbReference type="NCBI Taxonomy" id="2682810"/>
    <lineage>
        <taxon>Bacteria</taxon>
        <taxon>Bacillati</taxon>
        <taxon>Bacillota</taxon>
        <taxon>Clostridia</taxon>
        <taxon>Halanaerobiales</taxon>
        <taxon>Halanaerobiaceae</taxon>
        <taxon>Iocasia</taxon>
    </lineage>
</organism>
<evidence type="ECO:0000256" key="1">
    <source>
        <dbReference type="ARBA" id="ARBA00023015"/>
    </source>
</evidence>
<evidence type="ECO:0000259" key="4">
    <source>
        <dbReference type="PROSITE" id="PS50956"/>
    </source>
</evidence>
<dbReference type="InterPro" id="IPR019887">
    <property type="entry name" value="Tscrpt_reg_AsnC/Lrp_C"/>
</dbReference>
<dbReference type="InterPro" id="IPR011008">
    <property type="entry name" value="Dimeric_a/b-barrel"/>
</dbReference>
<dbReference type="PANTHER" id="PTHR30154:SF53">
    <property type="entry name" value="HTH-TYPE TRANSCRIPTIONAL REGULATOR LRPC"/>
    <property type="match status" value="1"/>
</dbReference>
<gene>
    <name evidence="5" type="ORF">GM661_09175</name>
</gene>
<evidence type="ECO:0000256" key="3">
    <source>
        <dbReference type="ARBA" id="ARBA00023163"/>
    </source>
</evidence>
<dbReference type="FunFam" id="1.10.10.10:FF:000186">
    <property type="entry name" value="AsnC family transcriptional regulator"/>
    <property type="match status" value="1"/>
</dbReference>
<dbReference type="InterPro" id="IPR000485">
    <property type="entry name" value="AsnC-type_HTH_dom"/>
</dbReference>
<dbReference type="SMART" id="SM00344">
    <property type="entry name" value="HTH_ASNC"/>
    <property type="match status" value="1"/>
</dbReference>
<dbReference type="Gene3D" id="3.30.70.920">
    <property type="match status" value="1"/>
</dbReference>
<dbReference type="InterPro" id="IPR036390">
    <property type="entry name" value="WH_DNA-bd_sf"/>
</dbReference>
<evidence type="ECO:0000256" key="2">
    <source>
        <dbReference type="ARBA" id="ARBA00023125"/>
    </source>
</evidence>
<dbReference type="AlphaFoldDB" id="A0A8A7KGX3"/>
<dbReference type="KEGG" id="ifn:GM661_09175"/>
<dbReference type="InterPro" id="IPR019888">
    <property type="entry name" value="Tscrpt_reg_AsnC-like"/>
</dbReference>
<dbReference type="CDD" id="cd00090">
    <property type="entry name" value="HTH_ARSR"/>
    <property type="match status" value="1"/>
</dbReference>
<dbReference type="RefSeq" id="WP_230869716.1">
    <property type="nucleotide sequence ID" value="NZ_CP046640.1"/>
</dbReference>
<sequence>MDSIDYEILKILQENARISMKDLGKQVGLTAPAVSERIKKLETSKVIKGYTAIIDPAKLGKNIRALINVSIDIDKRKEFMELIKNHSNVISCHHVTGSYSMVVYAIFKEVNDLESLIYQIQRYGSTNTLIILSNQIKRRTIL</sequence>
<feature type="domain" description="HTH asnC-type" evidence="4">
    <location>
        <begin position="1"/>
        <end position="62"/>
    </location>
</feature>
<dbReference type="SUPFAM" id="SSF54909">
    <property type="entry name" value="Dimeric alpha+beta barrel"/>
    <property type="match status" value="1"/>
</dbReference>
<dbReference type="GO" id="GO:0005829">
    <property type="term" value="C:cytosol"/>
    <property type="evidence" value="ECO:0007669"/>
    <property type="project" value="TreeGrafter"/>
</dbReference>
<reference evidence="5" key="1">
    <citation type="submission" date="2019-12" db="EMBL/GenBank/DDBJ databases">
        <authorList>
            <person name="zhang j."/>
            <person name="sun C.M."/>
        </authorList>
    </citation>
    <scope>NUCLEOTIDE SEQUENCE</scope>
    <source>
        <strain evidence="5">NS-1</strain>
    </source>
</reference>
<evidence type="ECO:0000313" key="6">
    <source>
        <dbReference type="Proteomes" id="UP000665020"/>
    </source>
</evidence>
<dbReference type="Pfam" id="PF01037">
    <property type="entry name" value="AsnC_trans_reg"/>
    <property type="match status" value="1"/>
</dbReference>
<dbReference type="Proteomes" id="UP000665020">
    <property type="component" value="Chromosome"/>
</dbReference>
<dbReference type="GO" id="GO:0043565">
    <property type="term" value="F:sequence-specific DNA binding"/>
    <property type="evidence" value="ECO:0007669"/>
    <property type="project" value="InterPro"/>
</dbReference>
<protein>
    <submittedName>
        <fullName evidence="5">AsnC family transcriptional regulator</fullName>
    </submittedName>
</protein>
<keyword evidence="6" id="KW-1185">Reference proteome</keyword>
<keyword evidence="1" id="KW-0805">Transcription regulation</keyword>
<dbReference type="Pfam" id="PF13404">
    <property type="entry name" value="HTH_AsnC-type"/>
    <property type="match status" value="1"/>
</dbReference>
<dbReference type="PANTHER" id="PTHR30154">
    <property type="entry name" value="LEUCINE-RESPONSIVE REGULATORY PROTEIN"/>
    <property type="match status" value="1"/>
</dbReference>
<evidence type="ECO:0000313" key="5">
    <source>
        <dbReference type="EMBL" id="QTL98137.1"/>
    </source>
</evidence>
<name>A0A8A7KGX3_9FIRM</name>
<proteinExistence type="predicted"/>
<dbReference type="PRINTS" id="PR00033">
    <property type="entry name" value="HTHASNC"/>
</dbReference>
<dbReference type="InterPro" id="IPR011991">
    <property type="entry name" value="ArsR-like_HTH"/>
</dbReference>
<dbReference type="EMBL" id="CP046640">
    <property type="protein sequence ID" value="QTL98137.1"/>
    <property type="molecule type" value="Genomic_DNA"/>
</dbReference>
<keyword evidence="2" id="KW-0238">DNA-binding</keyword>
<dbReference type="Gene3D" id="1.10.10.10">
    <property type="entry name" value="Winged helix-like DNA-binding domain superfamily/Winged helix DNA-binding domain"/>
    <property type="match status" value="1"/>
</dbReference>
<keyword evidence="3" id="KW-0804">Transcription</keyword>
<dbReference type="InterPro" id="IPR036388">
    <property type="entry name" value="WH-like_DNA-bd_sf"/>
</dbReference>
<accession>A0A8A7KGX3</accession>
<dbReference type="SUPFAM" id="SSF46785">
    <property type="entry name" value="Winged helix' DNA-binding domain"/>
    <property type="match status" value="1"/>
</dbReference>
<dbReference type="GO" id="GO:0043200">
    <property type="term" value="P:response to amino acid"/>
    <property type="evidence" value="ECO:0007669"/>
    <property type="project" value="TreeGrafter"/>
</dbReference>